<dbReference type="InterPro" id="IPR011856">
    <property type="entry name" value="tRNA_endonuc-like_dom_sf"/>
</dbReference>
<dbReference type="PANTHER" id="PTHR30015:SF6">
    <property type="entry name" value="SLL1429 PROTEIN"/>
    <property type="match status" value="1"/>
</dbReference>
<dbReference type="GO" id="GO:0009307">
    <property type="term" value="P:DNA restriction-modification system"/>
    <property type="evidence" value="ECO:0007669"/>
    <property type="project" value="InterPro"/>
</dbReference>
<proteinExistence type="predicted"/>
<evidence type="ECO:0000256" key="1">
    <source>
        <dbReference type="SAM" id="Phobius"/>
    </source>
</evidence>
<feature type="transmembrane region" description="Helical" evidence="1">
    <location>
        <begin position="44"/>
        <end position="65"/>
    </location>
</feature>
<name>A0A1L8CUU9_9THEO</name>
<dbReference type="RefSeq" id="WP_075859143.1">
    <property type="nucleotide sequence ID" value="NZ_BDJK01000017.1"/>
</dbReference>
<keyword evidence="3" id="KW-0378">Hydrolase</keyword>
<dbReference type="PANTHER" id="PTHR30015">
    <property type="entry name" value="MRR RESTRICTION SYSTEM PROTEIN"/>
    <property type="match status" value="1"/>
</dbReference>
<gene>
    <name evidence="3" type="ORF">cpu_11770</name>
</gene>
<dbReference type="GO" id="GO:0015666">
    <property type="term" value="F:restriction endodeoxyribonuclease activity"/>
    <property type="evidence" value="ECO:0007669"/>
    <property type="project" value="TreeGrafter"/>
</dbReference>
<accession>A0A1L8CUU9</accession>
<evidence type="ECO:0000259" key="2">
    <source>
        <dbReference type="Pfam" id="PF04471"/>
    </source>
</evidence>
<feature type="domain" description="Restriction endonuclease type IV Mrr" evidence="2">
    <location>
        <begin position="81"/>
        <end position="189"/>
    </location>
</feature>
<comment type="caution">
    <text evidence="3">The sequence shown here is derived from an EMBL/GenBank/DDBJ whole genome shotgun (WGS) entry which is preliminary data.</text>
</comment>
<dbReference type="AlphaFoldDB" id="A0A1L8CUU9"/>
<keyword evidence="3" id="KW-0540">Nuclease</keyword>
<organism evidence="3 4">
    <name type="scientific">Carboxydothermus pertinax</name>
    <dbReference type="NCBI Taxonomy" id="870242"/>
    <lineage>
        <taxon>Bacteria</taxon>
        <taxon>Bacillati</taxon>
        <taxon>Bacillota</taxon>
        <taxon>Clostridia</taxon>
        <taxon>Thermoanaerobacterales</taxon>
        <taxon>Thermoanaerobacteraceae</taxon>
        <taxon>Carboxydothermus</taxon>
    </lineage>
</organism>
<dbReference type="InterPro" id="IPR052906">
    <property type="entry name" value="Type_IV_Methyl-Rstrct_Enzyme"/>
</dbReference>
<keyword evidence="4" id="KW-1185">Reference proteome</keyword>
<dbReference type="InterPro" id="IPR011335">
    <property type="entry name" value="Restrct_endonuc-II-like"/>
</dbReference>
<dbReference type="STRING" id="870242.cpu_11770"/>
<keyword evidence="1" id="KW-0812">Transmembrane</keyword>
<dbReference type="InterPro" id="IPR007560">
    <property type="entry name" value="Restrct_endonuc_IV_Mrr"/>
</dbReference>
<keyword evidence="1" id="KW-0472">Membrane</keyword>
<feature type="transmembrane region" description="Helical" evidence="1">
    <location>
        <begin position="12"/>
        <end position="32"/>
    </location>
</feature>
<evidence type="ECO:0000313" key="3">
    <source>
        <dbReference type="EMBL" id="GAV22667.1"/>
    </source>
</evidence>
<dbReference type="Gene3D" id="3.40.1350.10">
    <property type="match status" value="1"/>
</dbReference>
<dbReference type="Pfam" id="PF04471">
    <property type="entry name" value="Mrr_cat"/>
    <property type="match status" value="1"/>
</dbReference>
<sequence>MSTLSLMEYIENIVGGLCGFFLGMFFLTFIIYLPFPKANYGFDIITVLIVEAIATVFFFTVKFFISGVIDSIYKKSGIKDVDKMTGEQFEHWLELLFKEYGYKVERTRKTADYGADLIIEKENIKIAVQAKRHKNKVGIKAVQEAISAVKFYGCHKAAVCTNNYFTENAINLAKANNVELIDRDKLVKLSMDRRNN</sequence>
<keyword evidence="3" id="KW-0255">Endonuclease</keyword>
<dbReference type="SUPFAM" id="SSF52980">
    <property type="entry name" value="Restriction endonuclease-like"/>
    <property type="match status" value="1"/>
</dbReference>
<dbReference type="EMBL" id="BDJK01000017">
    <property type="protein sequence ID" value="GAV22667.1"/>
    <property type="molecule type" value="Genomic_DNA"/>
</dbReference>
<protein>
    <submittedName>
        <fullName evidence="3">Putative prophage LambdaCh01, restriction endonuclease</fullName>
    </submittedName>
</protein>
<dbReference type="GO" id="GO:0003677">
    <property type="term" value="F:DNA binding"/>
    <property type="evidence" value="ECO:0007669"/>
    <property type="project" value="InterPro"/>
</dbReference>
<dbReference type="Proteomes" id="UP000187485">
    <property type="component" value="Unassembled WGS sequence"/>
</dbReference>
<keyword evidence="1" id="KW-1133">Transmembrane helix</keyword>
<reference evidence="4" key="1">
    <citation type="submission" date="2016-12" db="EMBL/GenBank/DDBJ databases">
        <title>Draft Genome Sequences od Carboxydothermus pertinax and islandicus, Hydrogenogenic Carboxydotrophic Bacteria.</title>
        <authorList>
            <person name="Fukuyama Y."/>
            <person name="Ohmae K."/>
            <person name="Yoneda Y."/>
            <person name="Yoshida T."/>
            <person name="Sako Y."/>
        </authorList>
    </citation>
    <scope>NUCLEOTIDE SEQUENCE [LARGE SCALE GENOMIC DNA]</scope>
    <source>
        <strain evidence="4">Ug1</strain>
    </source>
</reference>
<evidence type="ECO:0000313" key="4">
    <source>
        <dbReference type="Proteomes" id="UP000187485"/>
    </source>
</evidence>
<dbReference type="OrthoDB" id="9813328at2"/>